<feature type="region of interest" description="Disordered" evidence="1">
    <location>
        <begin position="165"/>
        <end position="205"/>
    </location>
</feature>
<sequence>MSRIEFRLCITGHVPRKEMSQGGNFIQNNLDDSDGETPVENQQPTNIYPEGILIGLPNETLLQDPDNGTIMAAPFFCVEPERPTGYLDRETDTEDECDEEPCQLHYEFNEPLGYADVDPKRLEKLKREYEKAGKVPDDFFKKVDEILGKGKYAPGEHPFEIFMKNNNEQKKKGGGAKIDLNDSRPLADLTGHGNRRGYSLEQEAK</sequence>
<gene>
    <name evidence="2" type="ORF">CHS0354_036485</name>
</gene>
<reference evidence="2" key="2">
    <citation type="journal article" date="2021" name="Genome Biol. Evol.">
        <title>Developing a high-quality reference genome for a parasitic bivalve with doubly uniparental inheritance (Bivalvia: Unionida).</title>
        <authorList>
            <person name="Smith C.H."/>
        </authorList>
    </citation>
    <scope>NUCLEOTIDE SEQUENCE</scope>
    <source>
        <strain evidence="2">CHS0354</strain>
        <tissue evidence="2">Mantle</tissue>
    </source>
</reference>
<protein>
    <submittedName>
        <fullName evidence="2">Uncharacterized protein</fullName>
    </submittedName>
</protein>
<dbReference type="AlphaFoldDB" id="A0AAE0S422"/>
<dbReference type="Proteomes" id="UP001195483">
    <property type="component" value="Unassembled WGS sequence"/>
</dbReference>
<evidence type="ECO:0000256" key="1">
    <source>
        <dbReference type="SAM" id="MobiDB-lite"/>
    </source>
</evidence>
<evidence type="ECO:0000313" key="3">
    <source>
        <dbReference type="Proteomes" id="UP001195483"/>
    </source>
</evidence>
<proteinExistence type="predicted"/>
<accession>A0AAE0S422</accession>
<comment type="caution">
    <text evidence="2">The sequence shown here is derived from an EMBL/GenBank/DDBJ whole genome shotgun (WGS) entry which is preliminary data.</text>
</comment>
<reference evidence="2" key="3">
    <citation type="submission" date="2023-05" db="EMBL/GenBank/DDBJ databases">
        <authorList>
            <person name="Smith C.H."/>
        </authorList>
    </citation>
    <scope>NUCLEOTIDE SEQUENCE</scope>
    <source>
        <strain evidence="2">CHS0354</strain>
        <tissue evidence="2">Mantle</tissue>
    </source>
</reference>
<evidence type="ECO:0000313" key="2">
    <source>
        <dbReference type="EMBL" id="KAK3584708.1"/>
    </source>
</evidence>
<dbReference type="EMBL" id="JAEAOA010002134">
    <property type="protein sequence ID" value="KAK3584708.1"/>
    <property type="molecule type" value="Genomic_DNA"/>
</dbReference>
<feature type="compositionally biased region" description="Polar residues" evidence="1">
    <location>
        <begin position="21"/>
        <end position="30"/>
    </location>
</feature>
<feature type="region of interest" description="Disordered" evidence="1">
    <location>
        <begin position="20"/>
        <end position="40"/>
    </location>
</feature>
<name>A0AAE0S422_9BIVA</name>
<reference evidence="2" key="1">
    <citation type="journal article" date="2021" name="Genome Biol. Evol.">
        <title>A High-Quality Reference Genome for a Parasitic Bivalve with Doubly Uniparental Inheritance (Bivalvia: Unionida).</title>
        <authorList>
            <person name="Smith C.H."/>
        </authorList>
    </citation>
    <scope>NUCLEOTIDE SEQUENCE</scope>
    <source>
        <strain evidence="2">CHS0354</strain>
    </source>
</reference>
<organism evidence="2 3">
    <name type="scientific">Potamilus streckersoni</name>
    <dbReference type="NCBI Taxonomy" id="2493646"/>
    <lineage>
        <taxon>Eukaryota</taxon>
        <taxon>Metazoa</taxon>
        <taxon>Spiralia</taxon>
        <taxon>Lophotrochozoa</taxon>
        <taxon>Mollusca</taxon>
        <taxon>Bivalvia</taxon>
        <taxon>Autobranchia</taxon>
        <taxon>Heteroconchia</taxon>
        <taxon>Palaeoheterodonta</taxon>
        <taxon>Unionida</taxon>
        <taxon>Unionoidea</taxon>
        <taxon>Unionidae</taxon>
        <taxon>Ambleminae</taxon>
        <taxon>Lampsilini</taxon>
        <taxon>Potamilus</taxon>
    </lineage>
</organism>
<keyword evidence="3" id="KW-1185">Reference proteome</keyword>